<dbReference type="Gene3D" id="2.60.120.200">
    <property type="match status" value="1"/>
</dbReference>
<dbReference type="Pfam" id="PF18962">
    <property type="entry name" value="Por_Secre_tail"/>
    <property type="match status" value="1"/>
</dbReference>
<sequence length="1071" mass="118952">MNFYTRFYSNSKATFFLAQRTPRKARGTQCSAHLGALCVFLGVLCANFSTLAQTAQIAIPRIEQMPNQPAPFNIRNWVQVAEKYDSFVYDVTKTGTYLPLVFFKNAGINYPASPVFGLSTYVGSNPPPGNEAINVLPSLVGASLLGIDKQKQFGRNWLLQSQDFFNKANGENLYLNNTSTRSGQDWWYDMMPNVYFYQLTDLYPQGFGESKLQFTRIADRLLEATQKMGGSSAPWTSAYLNYRAWNFAQMKPLVTGVKEPEAAGAFAWILYHAYQKTGDKKYLRGAEWCMEFLNAWPDNPSYELQLPYGTYIAAKMNAELNTRYDIEKMLNWSFNRGALRGWGTIVGKWGGFEVSGLVGEANDAGNDYAFQLNGIQQAAALVPMLRYDKRFARAIGKWMLNLSNANRLFYPGFLPNSLQDASDWSNQYDPERVIGYEALREKLNGKAPVSTGDALAGKWAATNLSLYSTGSIGYLGAIVKKTNVEKILCLDLLKTDFFREEAYPSYLLFNSYATVQGVELDLGNAPLDLYNTLQETFVQTNVQGKVTVSIPPNEAVLLVLTPAGGKATYHENKFLVDGVVVDYQQTKIKLNARPRIQGIGLKEDTLMINDGVSVFGQALDPEGSSLEYRWSVSKGELSGTGKEVQLKAPAEPGQIELKLIVQDPEGLSDTATLLLNVVAAINRAPVILAIEKSASYVLPNGELTLVVQATDANQDALVYTWTATGGTLQATGAQLNWRAPAIEGVYTISVEVKDPSGLKVNASTKVWVRNFAPSSGELVAFYPFQGDARDQGPNHLDGQVMRARISSDRKGLSSEAFSFDGNSQHILVPNHPLLNFDQAITLSTWFKINAVPDRESFLLSHGSWQQRWKLSLTPSRQLRWTVNSLNGIKDLDSATELLPGTYHQVTATYDGSYMALYLDGELETVVPFTGKIRTSVLPMLFGQMWPDDAQYNFAGVLDEVRIYNHALPPDKVKILYTNNTTTQTKQALIASEPLQVMPNPFVHSIQIVDADWKKQRGTLQLYQIDGKMIKAWSLETVANGSLDLSYLPAGAYWLKLFSNGRVKAQLIVKQP</sequence>
<dbReference type="InterPro" id="IPR013783">
    <property type="entry name" value="Ig-like_fold"/>
</dbReference>
<dbReference type="EMBL" id="CP002691">
    <property type="protein sequence ID" value="AEE53662.1"/>
    <property type="molecule type" value="Genomic_DNA"/>
</dbReference>
<dbReference type="InterPro" id="IPR026444">
    <property type="entry name" value="Secre_tail"/>
</dbReference>
<dbReference type="eggNOG" id="COG4733">
    <property type="taxonomic scope" value="Bacteria"/>
</dbReference>
<dbReference type="GO" id="GO:0004553">
    <property type="term" value="F:hydrolase activity, hydrolyzing O-glycosyl compounds"/>
    <property type="evidence" value="ECO:0007669"/>
    <property type="project" value="UniProtKB-ARBA"/>
</dbReference>
<reference key="2">
    <citation type="submission" date="2011-04" db="EMBL/GenBank/DDBJ databases">
        <title>Complete sequence of chromosome of Haliscomenobacter hydrossis DSM 1100.</title>
        <authorList>
            <consortium name="US DOE Joint Genome Institute (JGI-PGF)"/>
            <person name="Lucas S."/>
            <person name="Han J."/>
            <person name="Lapidus A."/>
            <person name="Bruce D."/>
            <person name="Goodwin L."/>
            <person name="Pitluck S."/>
            <person name="Peters L."/>
            <person name="Kyrpides N."/>
            <person name="Mavromatis K."/>
            <person name="Ivanova N."/>
            <person name="Ovchinnikova G."/>
            <person name="Pagani I."/>
            <person name="Daligault H."/>
            <person name="Detter J.C."/>
            <person name="Han C."/>
            <person name="Land M."/>
            <person name="Hauser L."/>
            <person name="Markowitz V."/>
            <person name="Cheng J.-F."/>
            <person name="Hugenholtz P."/>
            <person name="Woyke T."/>
            <person name="Wu D."/>
            <person name="Verbarg S."/>
            <person name="Frueling A."/>
            <person name="Brambilla E."/>
            <person name="Klenk H.-P."/>
            <person name="Eisen J.A."/>
        </authorList>
    </citation>
    <scope>NUCLEOTIDE SEQUENCE</scope>
    <source>
        <strain>DSM 1100</strain>
    </source>
</reference>
<dbReference type="SUPFAM" id="SSF49299">
    <property type="entry name" value="PKD domain"/>
    <property type="match status" value="1"/>
</dbReference>
<reference evidence="4 5" key="1">
    <citation type="journal article" date="2011" name="Stand. Genomic Sci.">
        <title>Complete genome sequence of Haliscomenobacter hydrossis type strain (O).</title>
        <authorList>
            <consortium name="US DOE Joint Genome Institute (JGI-PGF)"/>
            <person name="Daligault H."/>
            <person name="Lapidus A."/>
            <person name="Zeytun A."/>
            <person name="Nolan M."/>
            <person name="Lucas S."/>
            <person name="Del Rio T.G."/>
            <person name="Tice H."/>
            <person name="Cheng J.F."/>
            <person name="Tapia R."/>
            <person name="Han C."/>
            <person name="Goodwin L."/>
            <person name="Pitluck S."/>
            <person name="Liolios K."/>
            <person name="Pagani I."/>
            <person name="Ivanova N."/>
            <person name="Huntemann M."/>
            <person name="Mavromatis K."/>
            <person name="Mikhailova N."/>
            <person name="Pati A."/>
            <person name="Chen A."/>
            <person name="Palaniappan K."/>
            <person name="Land M."/>
            <person name="Hauser L."/>
            <person name="Brambilla E.M."/>
            <person name="Rohde M."/>
            <person name="Verbarg S."/>
            <person name="Goker M."/>
            <person name="Bristow J."/>
            <person name="Eisen J.A."/>
            <person name="Markowitz V."/>
            <person name="Hugenholtz P."/>
            <person name="Kyrpides N.C."/>
            <person name="Klenk H.P."/>
            <person name="Woyke T."/>
        </authorList>
    </citation>
    <scope>NUCLEOTIDE SEQUENCE [LARGE SCALE GENOMIC DNA]</scope>
    <source>
        <strain evidence="5">ATCC 27775 / DSM 1100 / LMG 10767 / O</strain>
    </source>
</reference>
<dbReference type="InterPro" id="IPR013320">
    <property type="entry name" value="ConA-like_dom_sf"/>
</dbReference>
<dbReference type="Gene3D" id="2.60.40.10">
    <property type="entry name" value="Immunoglobulins"/>
    <property type="match status" value="2"/>
</dbReference>
<dbReference type="eggNOG" id="COG3055">
    <property type="taxonomic scope" value="Bacteria"/>
</dbReference>
<keyword evidence="1" id="KW-0732">Signal</keyword>
<evidence type="ECO:0000313" key="4">
    <source>
        <dbReference type="EMBL" id="AEE53662.1"/>
    </source>
</evidence>
<dbReference type="InterPro" id="IPR035986">
    <property type="entry name" value="PKD_dom_sf"/>
</dbReference>
<dbReference type="KEGG" id="hhy:Halhy_5839"/>
<dbReference type="SMART" id="SM00560">
    <property type="entry name" value="LamGL"/>
    <property type="match status" value="1"/>
</dbReference>
<dbReference type="STRING" id="760192.Halhy_5839"/>
<dbReference type="SUPFAM" id="SSF49899">
    <property type="entry name" value="Concanavalin A-like lectins/glucanases"/>
    <property type="match status" value="1"/>
</dbReference>
<accession>F4KY37</accession>
<name>F4KY37_HALH1</name>
<protein>
    <submittedName>
        <fullName evidence="4">LamG domain protein jellyroll fold domain protein</fullName>
    </submittedName>
</protein>
<evidence type="ECO:0000256" key="2">
    <source>
        <dbReference type="ARBA" id="ARBA00023157"/>
    </source>
</evidence>
<gene>
    <name evidence="4" type="ordered locus">Halhy_5839</name>
</gene>
<dbReference type="HOGENOM" id="CLU_292547_0_0_10"/>
<dbReference type="Pfam" id="PF13385">
    <property type="entry name" value="Laminin_G_3"/>
    <property type="match status" value="1"/>
</dbReference>
<evidence type="ECO:0000259" key="3">
    <source>
        <dbReference type="SMART" id="SM00560"/>
    </source>
</evidence>
<dbReference type="NCBIfam" id="TIGR04183">
    <property type="entry name" value="Por_Secre_tail"/>
    <property type="match status" value="1"/>
</dbReference>
<dbReference type="GO" id="GO:0005975">
    <property type="term" value="P:carbohydrate metabolic process"/>
    <property type="evidence" value="ECO:0007669"/>
    <property type="project" value="UniProtKB-ARBA"/>
</dbReference>
<dbReference type="AlphaFoldDB" id="F4KY37"/>
<keyword evidence="2" id="KW-1015">Disulfide bond</keyword>
<feature type="domain" description="LamG-like jellyroll fold" evidence="3">
    <location>
        <begin position="838"/>
        <end position="970"/>
    </location>
</feature>
<dbReference type="Proteomes" id="UP000008461">
    <property type="component" value="Chromosome"/>
</dbReference>
<dbReference type="OrthoDB" id="1490335at2"/>
<proteinExistence type="predicted"/>
<keyword evidence="5" id="KW-1185">Reference proteome</keyword>
<organism evidence="4 5">
    <name type="scientific">Haliscomenobacter hydrossis (strain ATCC 27775 / DSM 1100 / LMG 10767 / O)</name>
    <dbReference type="NCBI Taxonomy" id="760192"/>
    <lineage>
        <taxon>Bacteria</taxon>
        <taxon>Pseudomonadati</taxon>
        <taxon>Bacteroidota</taxon>
        <taxon>Saprospiria</taxon>
        <taxon>Saprospirales</taxon>
        <taxon>Haliscomenobacteraceae</taxon>
        <taxon>Haliscomenobacter</taxon>
    </lineage>
</organism>
<dbReference type="InterPro" id="IPR006558">
    <property type="entry name" value="LamG-like"/>
</dbReference>
<evidence type="ECO:0000256" key="1">
    <source>
        <dbReference type="ARBA" id="ARBA00022729"/>
    </source>
</evidence>
<evidence type="ECO:0000313" key="5">
    <source>
        <dbReference type="Proteomes" id="UP000008461"/>
    </source>
</evidence>